<dbReference type="Pfam" id="PF02687">
    <property type="entry name" value="FtsX"/>
    <property type="match status" value="1"/>
</dbReference>
<feature type="transmembrane region" description="Helical" evidence="6">
    <location>
        <begin position="570"/>
        <end position="592"/>
    </location>
</feature>
<keyword evidence="4 6" id="KW-1133">Transmembrane helix</keyword>
<dbReference type="InterPro" id="IPR003838">
    <property type="entry name" value="ABC3_permease_C"/>
</dbReference>
<dbReference type="EMBL" id="JBHUMO010000039">
    <property type="protein sequence ID" value="MFD2728966.1"/>
    <property type="molecule type" value="Genomic_DNA"/>
</dbReference>
<evidence type="ECO:0000256" key="2">
    <source>
        <dbReference type="ARBA" id="ARBA00022475"/>
    </source>
</evidence>
<dbReference type="InterPro" id="IPR027022">
    <property type="entry name" value="ABC_permease_BceB-typ"/>
</dbReference>
<organism evidence="8 9">
    <name type="scientific">Enterococcus camelliae</name>
    <dbReference type="NCBI Taxonomy" id="453959"/>
    <lineage>
        <taxon>Bacteria</taxon>
        <taxon>Bacillati</taxon>
        <taxon>Bacillota</taxon>
        <taxon>Bacilli</taxon>
        <taxon>Lactobacillales</taxon>
        <taxon>Enterococcaceae</taxon>
        <taxon>Enterococcus</taxon>
    </lineage>
</organism>
<comment type="subcellular location">
    <subcellularLocation>
        <location evidence="1 6">Cell membrane</location>
        <topology evidence="1 6">Multi-pass membrane protein</topology>
    </subcellularLocation>
</comment>
<feature type="transmembrane region" description="Helical" evidence="6">
    <location>
        <begin position="59"/>
        <end position="80"/>
    </location>
</feature>
<keyword evidence="2 6" id="KW-1003">Cell membrane</keyword>
<evidence type="ECO:0000313" key="8">
    <source>
        <dbReference type="EMBL" id="MFD2728966.1"/>
    </source>
</evidence>
<feature type="transmembrane region" description="Helical" evidence="6">
    <location>
        <begin position="100"/>
        <end position="126"/>
    </location>
</feature>
<feature type="transmembrane region" description="Helical" evidence="6">
    <location>
        <begin position="238"/>
        <end position="262"/>
    </location>
</feature>
<dbReference type="InterPro" id="IPR052536">
    <property type="entry name" value="ABC-4_Integral_Memb_Prot"/>
</dbReference>
<evidence type="ECO:0000256" key="4">
    <source>
        <dbReference type="ARBA" id="ARBA00022989"/>
    </source>
</evidence>
<feature type="transmembrane region" description="Helical" evidence="6">
    <location>
        <begin position="157"/>
        <end position="175"/>
    </location>
</feature>
<proteinExistence type="inferred from homology"/>
<feature type="transmembrane region" description="Helical" evidence="6">
    <location>
        <begin position="623"/>
        <end position="649"/>
    </location>
</feature>
<dbReference type="PANTHER" id="PTHR46795:SF3">
    <property type="entry name" value="ABC TRANSPORTER PERMEASE"/>
    <property type="match status" value="1"/>
</dbReference>
<feature type="transmembrane region" description="Helical" evidence="6">
    <location>
        <begin position="655"/>
        <end position="677"/>
    </location>
</feature>
<evidence type="ECO:0000313" key="9">
    <source>
        <dbReference type="Proteomes" id="UP001597427"/>
    </source>
</evidence>
<keyword evidence="6" id="KW-0813">Transport</keyword>
<feature type="transmembrane region" description="Helical" evidence="6">
    <location>
        <begin position="298"/>
        <end position="324"/>
    </location>
</feature>
<keyword evidence="3 6" id="KW-0812">Transmembrane</keyword>
<evidence type="ECO:0000256" key="1">
    <source>
        <dbReference type="ARBA" id="ARBA00004651"/>
    </source>
</evidence>
<sequence length="688" mass="79033">MLTKLLLRSFSKQMRTYFVYFVSILIAVTIFYSFGAMTYDQPIIRSVKQDVQLAGVLRVGNIVVATVVLAFMMSANHFFFQQRKKELGIYQLFGMKKMQIVQMFLLETILLNIFSLVTGIITGLLFSKLFTMILIKAMGLNLASVFFISWASVRNTLLVFVFALLITFLQNIWLLRGKTLTQLLQPNAEWTYSSTYWSFSRNMLACLGVIFISVGYYLSIHFLDILDRYIEQTDDFSAIFWLPLLIFSLCIVGTFFVYAYTLPKIIDFFSKRETIEYRALYGFILGDIRFHIHKSWRILSFITVIIGFAVLFIGAASGLFALSYRLNAMENPTMFQVTPQKKTAIKQLVKQENGKITAEKKVNFKLTGVYLKQKLALVDRKFVGQSDLVNLVSLSEYQQMRKLLPGAPHIQLSSDQETVFFNQDFLISRRLSTYDPTIELFQGKSLTMKAVYGDYFGNNLLRYSENILVVTDAVFQQIPGYMHQLVYMDATGLNQAKFQTIYDKQIKEDWVDPIYFNVEYKKQKLTGTVQKEKLKASDENTYDHYSGESLRLSSTNRYPSMRLARREGGLFIFVAVFVGGIILVSTASALIVRQFSRAEDEKQTFHLLKDLGMPEKEIRRAIYLSNAGIFFPVILLATTHGSVAVYTVVQLFPSASYWLVYLFGLIAIFIFSLFYLLSSVISIRIIEE</sequence>
<evidence type="ECO:0000256" key="3">
    <source>
        <dbReference type="ARBA" id="ARBA00022692"/>
    </source>
</evidence>
<accession>A0ABW5TI18</accession>
<keyword evidence="5 6" id="KW-0472">Membrane</keyword>
<feature type="transmembrane region" description="Helical" evidence="6">
    <location>
        <begin position="17"/>
        <end position="39"/>
    </location>
</feature>
<dbReference type="PANTHER" id="PTHR46795">
    <property type="entry name" value="ABC TRANSPORTER PERMEASE-RELATED-RELATED"/>
    <property type="match status" value="1"/>
</dbReference>
<dbReference type="Proteomes" id="UP001597427">
    <property type="component" value="Unassembled WGS sequence"/>
</dbReference>
<protein>
    <submittedName>
        <fullName evidence="8">FtsX-like permease family protein</fullName>
    </submittedName>
</protein>
<evidence type="ECO:0000256" key="5">
    <source>
        <dbReference type="ARBA" id="ARBA00023136"/>
    </source>
</evidence>
<reference evidence="9" key="1">
    <citation type="journal article" date="2019" name="Int. J. Syst. Evol. Microbiol.">
        <title>The Global Catalogue of Microorganisms (GCM) 10K type strain sequencing project: providing services to taxonomists for standard genome sequencing and annotation.</title>
        <authorList>
            <consortium name="The Broad Institute Genomics Platform"/>
            <consortium name="The Broad Institute Genome Sequencing Center for Infectious Disease"/>
            <person name="Wu L."/>
            <person name="Ma J."/>
        </authorList>
    </citation>
    <scope>NUCLEOTIDE SEQUENCE [LARGE SCALE GENOMIC DNA]</scope>
    <source>
        <strain evidence="9">TISTR 932</strain>
    </source>
</reference>
<comment type="caution">
    <text evidence="8">The sequence shown here is derived from an EMBL/GenBank/DDBJ whole genome shotgun (WGS) entry which is preliminary data.</text>
</comment>
<dbReference type="RefSeq" id="WP_379980863.1">
    <property type="nucleotide sequence ID" value="NZ_JBHUMO010000039.1"/>
</dbReference>
<dbReference type="PIRSF" id="PIRSF018968">
    <property type="entry name" value="ABC_permease_BceB"/>
    <property type="match status" value="1"/>
</dbReference>
<evidence type="ECO:0000256" key="6">
    <source>
        <dbReference type="PIRNR" id="PIRNR018968"/>
    </source>
</evidence>
<comment type="similarity">
    <text evidence="6">Belongs to the ABC-4 integral membrane protein family.</text>
</comment>
<feature type="domain" description="ABC3 transporter permease C-terminal" evidence="7">
    <location>
        <begin position="62"/>
        <end position="169"/>
    </location>
</feature>
<evidence type="ECO:0000259" key="7">
    <source>
        <dbReference type="Pfam" id="PF02687"/>
    </source>
</evidence>
<keyword evidence="9" id="KW-1185">Reference proteome</keyword>
<name>A0ABW5TI18_9ENTE</name>
<feature type="transmembrane region" description="Helical" evidence="6">
    <location>
        <begin position="196"/>
        <end position="218"/>
    </location>
</feature>
<gene>
    <name evidence="8" type="ORF">ACFSR0_05965</name>
</gene>